<dbReference type="Proteomes" id="UP000094487">
    <property type="component" value="Unassembled WGS sequence"/>
</dbReference>
<evidence type="ECO:0000256" key="4">
    <source>
        <dbReference type="ARBA" id="ARBA00023125"/>
    </source>
</evidence>
<organism evidence="9 10">
    <name type="scientific">Sphingomonas turrisvirgatae</name>
    <dbReference type="NCBI Taxonomy" id="1888892"/>
    <lineage>
        <taxon>Bacteria</taxon>
        <taxon>Pseudomonadati</taxon>
        <taxon>Pseudomonadota</taxon>
        <taxon>Alphaproteobacteria</taxon>
        <taxon>Sphingomonadales</taxon>
        <taxon>Sphingomonadaceae</taxon>
        <taxon>Sphingomonas</taxon>
    </lineage>
</organism>
<evidence type="ECO:0000256" key="7">
    <source>
        <dbReference type="ARBA" id="ARBA00032335"/>
    </source>
</evidence>
<dbReference type="InterPro" id="IPR047057">
    <property type="entry name" value="MerR_fam"/>
</dbReference>
<evidence type="ECO:0000313" key="9">
    <source>
        <dbReference type="EMBL" id="ODP38044.1"/>
    </source>
</evidence>
<dbReference type="STRING" id="1888892.BFL28_16200"/>
<evidence type="ECO:0000256" key="3">
    <source>
        <dbReference type="ARBA" id="ARBA00023008"/>
    </source>
</evidence>
<keyword evidence="3" id="KW-0186">Copper</keyword>
<evidence type="ECO:0000256" key="1">
    <source>
        <dbReference type="ARBA" id="ARBA00011738"/>
    </source>
</evidence>
<keyword evidence="5" id="KW-0010">Activator</keyword>
<dbReference type="PRINTS" id="PR00040">
    <property type="entry name" value="HTHMERR"/>
</dbReference>
<dbReference type="SMART" id="SM00422">
    <property type="entry name" value="HTH_MERR"/>
    <property type="match status" value="1"/>
</dbReference>
<evidence type="ECO:0000256" key="2">
    <source>
        <dbReference type="ARBA" id="ARBA00017250"/>
    </source>
</evidence>
<comment type="subunit">
    <text evidence="1">Homodimer.</text>
</comment>
<dbReference type="OrthoDB" id="9802944at2"/>
<evidence type="ECO:0000259" key="8">
    <source>
        <dbReference type="PROSITE" id="PS50937"/>
    </source>
</evidence>
<dbReference type="InterPro" id="IPR000551">
    <property type="entry name" value="MerR-type_HTH_dom"/>
</dbReference>
<dbReference type="Pfam" id="PF13411">
    <property type="entry name" value="MerR_1"/>
    <property type="match status" value="1"/>
</dbReference>
<sequence>MTVGLTIGKAAEAAGVGVETVRFYEREGIIVQPIRPGGRGTRRYSPVLVEQIRFIREAQQLGFTLREVRELLALQSDPAGDCSDVRSRALAKRSEIAGKITRLQSIGAMLDELIASCPAQGALDGCTILDAIRSPASCDGRCGQSENDEDEAS</sequence>
<dbReference type="Gene3D" id="1.10.1660.10">
    <property type="match status" value="1"/>
</dbReference>
<dbReference type="SUPFAM" id="SSF46955">
    <property type="entry name" value="Putative DNA-binding domain"/>
    <property type="match status" value="1"/>
</dbReference>
<dbReference type="InterPro" id="IPR009061">
    <property type="entry name" value="DNA-bd_dom_put_sf"/>
</dbReference>
<evidence type="ECO:0000313" key="10">
    <source>
        <dbReference type="Proteomes" id="UP000094487"/>
    </source>
</evidence>
<dbReference type="PANTHER" id="PTHR30204">
    <property type="entry name" value="REDOX-CYCLING DRUG-SENSING TRANSCRIPTIONAL ACTIVATOR SOXR"/>
    <property type="match status" value="1"/>
</dbReference>
<comment type="caution">
    <text evidence="9">The sequence shown here is derived from an EMBL/GenBank/DDBJ whole genome shotgun (WGS) entry which is preliminary data.</text>
</comment>
<dbReference type="PANTHER" id="PTHR30204:SF16">
    <property type="entry name" value="HTH-TYPE TRANSCRIPTIONAL REGULATOR CUER"/>
    <property type="match status" value="1"/>
</dbReference>
<keyword evidence="10" id="KW-1185">Reference proteome</keyword>
<dbReference type="GO" id="GO:0003677">
    <property type="term" value="F:DNA binding"/>
    <property type="evidence" value="ECO:0007669"/>
    <property type="project" value="UniProtKB-KW"/>
</dbReference>
<feature type="domain" description="HTH merR-type" evidence="8">
    <location>
        <begin position="4"/>
        <end position="74"/>
    </location>
</feature>
<evidence type="ECO:0000256" key="5">
    <source>
        <dbReference type="ARBA" id="ARBA00023159"/>
    </source>
</evidence>
<dbReference type="AlphaFoldDB" id="A0A1E3LWD0"/>
<reference evidence="9 10" key="1">
    <citation type="submission" date="2016-08" db="EMBL/GenBank/DDBJ databases">
        <title>Draft genome of the agarase producing Sphingomonas sp. MCT13.</title>
        <authorList>
            <person name="D'Andrea M.M."/>
            <person name="Rossolini G.M."/>
            <person name="Thaller M.C."/>
        </authorList>
    </citation>
    <scope>NUCLEOTIDE SEQUENCE [LARGE SCALE GENOMIC DNA]</scope>
    <source>
        <strain evidence="9 10">MCT13</strain>
    </source>
</reference>
<proteinExistence type="predicted"/>
<keyword evidence="4" id="KW-0238">DNA-binding</keyword>
<gene>
    <name evidence="9" type="ORF">BFL28_16200</name>
</gene>
<evidence type="ECO:0000256" key="6">
    <source>
        <dbReference type="ARBA" id="ARBA00031472"/>
    </source>
</evidence>
<protein>
    <recommendedName>
        <fullName evidence="2">HTH-type transcriptional regulator CueR</fullName>
    </recommendedName>
    <alternativeName>
        <fullName evidence="7">Copper efflux regulator</fullName>
    </alternativeName>
    <alternativeName>
        <fullName evidence="6">Copper export regulator</fullName>
    </alternativeName>
</protein>
<dbReference type="EMBL" id="MDDS01000021">
    <property type="protein sequence ID" value="ODP38044.1"/>
    <property type="molecule type" value="Genomic_DNA"/>
</dbReference>
<dbReference type="PROSITE" id="PS50937">
    <property type="entry name" value="HTH_MERR_2"/>
    <property type="match status" value="1"/>
</dbReference>
<dbReference type="GO" id="GO:0003700">
    <property type="term" value="F:DNA-binding transcription factor activity"/>
    <property type="evidence" value="ECO:0007669"/>
    <property type="project" value="InterPro"/>
</dbReference>
<name>A0A1E3LWD0_9SPHN</name>
<accession>A0A1E3LWD0</accession>